<dbReference type="AlphaFoldDB" id="A0A833M1P2"/>
<organism evidence="1 2">
    <name type="scientific">Leptonema illini</name>
    <dbReference type="NCBI Taxonomy" id="183"/>
    <lineage>
        <taxon>Bacteria</taxon>
        <taxon>Pseudomonadati</taxon>
        <taxon>Spirochaetota</taxon>
        <taxon>Spirochaetia</taxon>
        <taxon>Leptospirales</taxon>
        <taxon>Leptospiraceae</taxon>
        <taxon>Leptonema</taxon>
    </lineage>
</organism>
<evidence type="ECO:0000313" key="1">
    <source>
        <dbReference type="EMBL" id="KAB2932594.1"/>
    </source>
</evidence>
<comment type="caution">
    <text evidence="1">The sequence shown here is derived from an EMBL/GenBank/DDBJ whole genome shotgun (WGS) entry which is preliminary data.</text>
</comment>
<dbReference type="Proteomes" id="UP000460298">
    <property type="component" value="Unassembled WGS sequence"/>
</dbReference>
<dbReference type="EMBL" id="WBUI01000008">
    <property type="protein sequence ID" value="KAB2932594.1"/>
    <property type="molecule type" value="Genomic_DNA"/>
</dbReference>
<gene>
    <name evidence="1" type="ORF">F9K24_09445</name>
</gene>
<sequence length="307" mass="35838">MIIDRKIIGVFRFGALIASIWSSSVSAGPAFDEPPQPLEYYRRDILRYSDREIVAWEEFEKTNGLPVGSAPHRLLLKFLINPTLMERPEGLKIREKGINLLTTYIDSIESDEARLTKYPGLLIQQQAYRAFLQRDFLKAIQLHTEVEEIERSLYDKLVLKNKGRPFNKEAAYAVVVDAMLVTEMFRALYLRLQSDGHSTKGFTTFKRIDCAKWECLPGHFQYWLALHIIYDDPDGFKKAIREDMKGGRSRSHTFLSKEVNALYFEYFRDHEYWLTDSFKRVLDEMEKENDRVLPSCKAVSLFGRCIK</sequence>
<evidence type="ECO:0000313" key="2">
    <source>
        <dbReference type="Proteomes" id="UP000460298"/>
    </source>
</evidence>
<accession>A0A833M1P2</accession>
<name>A0A833M1P2_9LEPT</name>
<reference evidence="1 2" key="1">
    <citation type="submission" date="2019-10" db="EMBL/GenBank/DDBJ databases">
        <title>Extracellular Electron Transfer in a Candidatus Methanoperedens spp. Enrichment Culture.</title>
        <authorList>
            <person name="Berger S."/>
            <person name="Rangel Shaw D."/>
            <person name="Berben T."/>
            <person name="In 'T Zandt M."/>
            <person name="Frank J."/>
            <person name="Reimann J."/>
            <person name="Jetten M.S.M."/>
            <person name="Welte C.U."/>
        </authorList>
    </citation>
    <scope>NUCLEOTIDE SEQUENCE [LARGE SCALE GENOMIC DNA]</scope>
    <source>
        <strain evidence="1">SB12</strain>
    </source>
</reference>
<protein>
    <submittedName>
        <fullName evidence="1">Uncharacterized protein</fullName>
    </submittedName>
</protein>
<proteinExistence type="predicted"/>